<feature type="signal peptide" evidence="1">
    <location>
        <begin position="1"/>
        <end position="25"/>
    </location>
</feature>
<dbReference type="Proteomes" id="UP000245539">
    <property type="component" value="Unassembled WGS sequence"/>
</dbReference>
<keyword evidence="3" id="KW-1185">Reference proteome</keyword>
<gene>
    <name evidence="2" type="ORF">DKW60_12360</name>
</gene>
<evidence type="ECO:0008006" key="4">
    <source>
        <dbReference type="Google" id="ProtNLM"/>
    </source>
</evidence>
<sequence>MFKSNTPFRIALFAACVLPATHLSADVLSSVTTSHLVEPAGIYDSSAPTLLNMRVKTVIGTGPCVAGTYDGCTLEDVLNDVDGSDDFKPEIKVHMTADDFPDDGLVSNAELRQRGATSRGAPQKSFRVKLDSSDDLWRGERRIQLVKSFWDFSRIRNKLSYDLFADIPNLPSMQTQFVNFKVEDQGVVEDYGLYTHVEYFGKEYLIQRGWDDDSGVYKAENFFFRDDPAFALDEAGEPLDEDAFEKLMEIKRGDDHRKFVEMLQALNNPSLDFTSQVFNRYFNRDNYLSWLAVNLLLDNYDTNFHNFYLYNPKDTEKFYMVPWDYDLGLGALFDTGYTERTDLPRWTQSHANWWGQELHQQFLRQPGNLNLLKEAMLEIKNKYLTAEKIQEKADSYYNVVFPVITSSPDIDKLYVGGTNPEKVAAYNRIFSSLAAKVEQNYNQFVERIGDPMPFTLEDPEVNGGGYTFKWNTSESLTGQTIRYDLDIATTPTFDSGSVVFSQDGIQATNLTVPWLYATGEYYYRVIARDANAPSQYWQVGYNEITRGSSPAVYGVVKFYAQNSGSSAAPVGNPDYVSTQEGTAITIDVLVNDTGAGLTIDSTNQWSEKGGRVDIVNNKINYRPKSGFSGTDRLWYNIKDNQGRTNYGVATITVTENAYPVGNPDTVYSSLNTRLNIDVLANDTGSGLELTSTNPWSLRGGTVSIGSNKIVYTPKTDFTGEDKIWYVFEDSLGRTNSSVVTINVSGEAEYPVAYSDYVTTIAYTPITFDPLANDTGAGLTILDVNQYSVNGGQIAIVDGKLRYTPRSGYRGTDSFWYAIRDSFGRDNAAKVTVRVY</sequence>
<dbReference type="OrthoDB" id="3235126at2"/>
<reference evidence="2 3" key="1">
    <citation type="submission" date="2018-05" db="EMBL/GenBank/DDBJ databases">
        <title>Leucothrix arctica sp. nov., isolated from Arctic seawater.</title>
        <authorList>
            <person name="Choi A."/>
            <person name="Baek K."/>
        </authorList>
    </citation>
    <scope>NUCLEOTIDE SEQUENCE [LARGE SCALE GENOMIC DNA]</scope>
    <source>
        <strain evidence="2 3">JCM 18388</strain>
    </source>
</reference>
<dbReference type="PANTHER" id="PTHR40050">
    <property type="entry name" value="INNER SPORE COAT PROTEIN H"/>
    <property type="match status" value="1"/>
</dbReference>
<evidence type="ECO:0000313" key="2">
    <source>
        <dbReference type="EMBL" id="PWQ96570.1"/>
    </source>
</evidence>
<dbReference type="RefSeq" id="WP_109837961.1">
    <property type="nucleotide sequence ID" value="NZ_QGKM01000036.1"/>
</dbReference>
<dbReference type="Gene3D" id="2.60.40.2810">
    <property type="match status" value="3"/>
</dbReference>
<dbReference type="AlphaFoldDB" id="A0A317CJS3"/>
<dbReference type="Pfam" id="PF08757">
    <property type="entry name" value="CotH"/>
    <property type="match status" value="1"/>
</dbReference>
<name>A0A317CJS3_9GAMM</name>
<dbReference type="InterPro" id="IPR014867">
    <property type="entry name" value="Spore_coat_CotH_CotH2/3/7"/>
</dbReference>
<accession>A0A317CJS3</accession>
<dbReference type="EMBL" id="QGKM01000036">
    <property type="protein sequence ID" value="PWQ96570.1"/>
    <property type="molecule type" value="Genomic_DNA"/>
</dbReference>
<dbReference type="PANTHER" id="PTHR40050:SF1">
    <property type="entry name" value="INNER SPORE COAT PROTEIN H"/>
    <property type="match status" value="1"/>
</dbReference>
<evidence type="ECO:0000256" key="1">
    <source>
        <dbReference type="SAM" id="SignalP"/>
    </source>
</evidence>
<dbReference type="InterPro" id="IPR013783">
    <property type="entry name" value="Ig-like_fold"/>
</dbReference>
<keyword evidence="1" id="KW-0732">Signal</keyword>
<evidence type="ECO:0000313" key="3">
    <source>
        <dbReference type="Proteomes" id="UP000245539"/>
    </source>
</evidence>
<protein>
    <recommendedName>
        <fullName evidence="4">Fibronectin type-III domain-containing protein</fullName>
    </recommendedName>
</protein>
<dbReference type="Pfam" id="PF17963">
    <property type="entry name" value="Big_9"/>
    <property type="match status" value="3"/>
</dbReference>
<organism evidence="2 3">
    <name type="scientific">Leucothrix pacifica</name>
    <dbReference type="NCBI Taxonomy" id="1247513"/>
    <lineage>
        <taxon>Bacteria</taxon>
        <taxon>Pseudomonadati</taxon>
        <taxon>Pseudomonadota</taxon>
        <taxon>Gammaproteobacteria</taxon>
        <taxon>Thiotrichales</taxon>
        <taxon>Thiotrichaceae</taxon>
        <taxon>Leucothrix</taxon>
    </lineage>
</organism>
<comment type="caution">
    <text evidence="2">The sequence shown here is derived from an EMBL/GenBank/DDBJ whole genome shotgun (WGS) entry which is preliminary data.</text>
</comment>
<proteinExistence type="predicted"/>
<feature type="chain" id="PRO_5016336473" description="Fibronectin type-III domain-containing protein" evidence="1">
    <location>
        <begin position="26"/>
        <end position="835"/>
    </location>
</feature>
<dbReference type="Gene3D" id="2.60.40.10">
    <property type="entry name" value="Immunoglobulins"/>
    <property type="match status" value="1"/>
</dbReference>